<dbReference type="EMBL" id="JBBNAG010000013">
    <property type="protein sequence ID" value="KAK9082703.1"/>
    <property type="molecule type" value="Genomic_DNA"/>
</dbReference>
<evidence type="ECO:0000256" key="1">
    <source>
        <dbReference type="SAM" id="Phobius"/>
    </source>
</evidence>
<feature type="transmembrane region" description="Helical" evidence="1">
    <location>
        <begin position="62"/>
        <end position="81"/>
    </location>
</feature>
<feature type="transmembrane region" description="Helical" evidence="1">
    <location>
        <begin position="151"/>
        <end position="175"/>
    </location>
</feature>
<evidence type="ECO:0000313" key="3">
    <source>
        <dbReference type="Proteomes" id="UP001419268"/>
    </source>
</evidence>
<organism evidence="2 3">
    <name type="scientific">Stephania cephalantha</name>
    <dbReference type="NCBI Taxonomy" id="152367"/>
    <lineage>
        <taxon>Eukaryota</taxon>
        <taxon>Viridiplantae</taxon>
        <taxon>Streptophyta</taxon>
        <taxon>Embryophyta</taxon>
        <taxon>Tracheophyta</taxon>
        <taxon>Spermatophyta</taxon>
        <taxon>Magnoliopsida</taxon>
        <taxon>Ranunculales</taxon>
        <taxon>Menispermaceae</taxon>
        <taxon>Menispermoideae</taxon>
        <taxon>Cissampelideae</taxon>
        <taxon>Stephania</taxon>
    </lineage>
</organism>
<dbReference type="PANTHER" id="PTHR37726">
    <property type="entry name" value="TRANSMEMBRANE PROTEIN"/>
    <property type="match status" value="1"/>
</dbReference>
<keyword evidence="1" id="KW-1133">Transmembrane helix</keyword>
<feature type="transmembrane region" description="Helical" evidence="1">
    <location>
        <begin position="93"/>
        <end position="112"/>
    </location>
</feature>
<accession>A0AAP0E4U8</accession>
<dbReference type="PANTHER" id="PTHR37726:SF1">
    <property type="entry name" value="TRANSMEMBRANE PROTEIN"/>
    <property type="match status" value="1"/>
</dbReference>
<proteinExistence type="predicted"/>
<name>A0AAP0E4U8_9MAGN</name>
<feature type="transmembrane region" description="Helical" evidence="1">
    <location>
        <begin position="118"/>
        <end position="139"/>
    </location>
</feature>
<evidence type="ECO:0000313" key="2">
    <source>
        <dbReference type="EMBL" id="KAK9082703.1"/>
    </source>
</evidence>
<keyword evidence="1" id="KW-0472">Membrane</keyword>
<reference evidence="2 3" key="1">
    <citation type="submission" date="2024-01" db="EMBL/GenBank/DDBJ databases">
        <title>Genome assemblies of Stephania.</title>
        <authorList>
            <person name="Yang L."/>
        </authorList>
    </citation>
    <scope>NUCLEOTIDE SEQUENCE [LARGE SCALE GENOMIC DNA]</scope>
    <source>
        <strain evidence="2">JXDWG</strain>
        <tissue evidence="2">Leaf</tissue>
    </source>
</reference>
<protein>
    <submittedName>
        <fullName evidence="2">Uncharacterized protein</fullName>
    </submittedName>
</protein>
<dbReference type="Proteomes" id="UP001419268">
    <property type="component" value="Unassembled WGS sequence"/>
</dbReference>
<gene>
    <name evidence="2" type="ORF">Scep_029174</name>
</gene>
<keyword evidence="3" id="KW-1185">Reference proteome</keyword>
<dbReference type="AlphaFoldDB" id="A0AAP0E4U8"/>
<keyword evidence="1" id="KW-0812">Transmembrane</keyword>
<feature type="transmembrane region" description="Helical" evidence="1">
    <location>
        <begin position="215"/>
        <end position="234"/>
    </location>
</feature>
<comment type="caution">
    <text evidence="2">The sequence shown here is derived from an EMBL/GenBank/DDBJ whole genome shotgun (WGS) entry which is preliminary data.</text>
</comment>
<sequence length="312" mass="34960">MTSLSLNPENPAFQLEWALKNTTSTFFKCIRWKVEATDLVNCPFHYYCDGSYPSDYPPIVDILVTFFAVGLFLSTLIFTVSDISRFRGCSRRYWLPSGPIALPFLLLALAKGHRVNTIIQVSCIGPALVQLLQISALAFEIKADNDFKYTFLEVSTVSGVLHASLYMDAILLPYYTGLDALLSSKFSGECATCVCRKEELKVGGRLGYLYRGWSVTMYFVVAALCSRLVCMFCGENKRRRNSIIKSVLETLSWIFISVDCVHLMIRSPQCGLLEKSTVFGAMCVLLCLQVLRRVVLYMPCKVKLSASKSSQV</sequence>